<dbReference type="RefSeq" id="WP_148309344.1">
    <property type="nucleotide sequence ID" value="NZ_CP007155.1"/>
</dbReference>
<dbReference type="KEGG" id="kal:KALB_869"/>
<gene>
    <name evidence="1" type="ORF">KALB_869</name>
</gene>
<dbReference type="EMBL" id="CP007155">
    <property type="protein sequence ID" value="AHH94243.1"/>
    <property type="molecule type" value="Genomic_DNA"/>
</dbReference>
<protein>
    <recommendedName>
        <fullName evidence="3">DUF4435 domain-containing protein</fullName>
    </recommendedName>
</protein>
<evidence type="ECO:0000313" key="1">
    <source>
        <dbReference type="EMBL" id="AHH94243.1"/>
    </source>
</evidence>
<evidence type="ECO:0008006" key="3">
    <source>
        <dbReference type="Google" id="ProtNLM"/>
    </source>
</evidence>
<dbReference type="HOGENOM" id="CLU_873638_0_0_11"/>
<proteinExistence type="predicted"/>
<keyword evidence="2" id="KW-1185">Reference proteome</keyword>
<accession>W5VZA3</accession>
<evidence type="ECO:0000313" key="2">
    <source>
        <dbReference type="Proteomes" id="UP000019225"/>
    </source>
</evidence>
<name>W5VZA3_9PSEU</name>
<sequence length="312" mass="35295">MAKLNRDPASFRRRLQMASSDVVFVFIEGKETDPWFYDEILSNHPKLQGVQIAVLEVEHATKNQGTPKAGGKGRALTLYEELRRSNGLLFDDNGRTRAVMFCLDADHDRILNKVRRSRHITYTLLPDSEAHVYDSCSIGEIARSVMSLTAPQAKAVESSLGDYRYELFKLWENWLALCWLSSYLDFTWGIGPGAISQINGKNSFDACDEAKLSSMRSALLKRCSPQASSIKEYESHVAAILKRLHIPENSKKCLKGKWLTKYLFHRLNAYADTHRHKKVASQESIIVAARSCAKLNGKWNTYLVNRVAALVN</sequence>
<dbReference type="Proteomes" id="UP000019225">
    <property type="component" value="Chromosome"/>
</dbReference>
<dbReference type="AlphaFoldDB" id="W5VZA3"/>
<dbReference type="eggNOG" id="ENOG5033NT2">
    <property type="taxonomic scope" value="Bacteria"/>
</dbReference>
<dbReference type="OrthoDB" id="9429739at2"/>
<reference evidence="1 2" key="1">
    <citation type="journal article" date="2014" name="BMC Genomics">
        <title>Complete genome sequence of producer of the glycopeptide antibiotic Aculeximycin Kutzneria albida DSM 43870T, a representative of minor genus of Pseudonocardiaceae.</title>
        <authorList>
            <person name="Rebets Y."/>
            <person name="Tokovenko B."/>
            <person name="Lushchyk I."/>
            <person name="Ruckert C."/>
            <person name="Zaburannyi N."/>
            <person name="Bechthold A."/>
            <person name="Kalinowski J."/>
            <person name="Luzhetskyy A."/>
        </authorList>
    </citation>
    <scope>NUCLEOTIDE SEQUENCE [LARGE SCALE GENOMIC DNA]</scope>
    <source>
        <strain evidence="1">DSM 43870</strain>
    </source>
</reference>
<organism evidence="1 2">
    <name type="scientific">Kutzneria albida DSM 43870</name>
    <dbReference type="NCBI Taxonomy" id="1449976"/>
    <lineage>
        <taxon>Bacteria</taxon>
        <taxon>Bacillati</taxon>
        <taxon>Actinomycetota</taxon>
        <taxon>Actinomycetes</taxon>
        <taxon>Pseudonocardiales</taxon>
        <taxon>Pseudonocardiaceae</taxon>
        <taxon>Kutzneria</taxon>
    </lineage>
</organism>
<dbReference type="STRING" id="1449976.KALB_869"/>